<dbReference type="Pfam" id="PF03083">
    <property type="entry name" value="MtN3_slv"/>
    <property type="match status" value="1"/>
</dbReference>
<dbReference type="RefSeq" id="WP_196934454.1">
    <property type="nucleotide sequence ID" value="NZ_MU158698.1"/>
</dbReference>
<dbReference type="NCBIfam" id="NF037968">
    <property type="entry name" value="SemiSWEET_2"/>
    <property type="match status" value="1"/>
</dbReference>
<keyword evidence="1" id="KW-1133">Transmembrane helix</keyword>
<name>A0A928YNP4_9SPHI</name>
<dbReference type="AlphaFoldDB" id="A0A928YNP4"/>
<proteinExistence type="predicted"/>
<evidence type="ECO:0000313" key="3">
    <source>
        <dbReference type="Proteomes" id="UP000616201"/>
    </source>
</evidence>
<feature type="transmembrane region" description="Helical" evidence="1">
    <location>
        <begin position="33"/>
        <end position="54"/>
    </location>
</feature>
<protein>
    <recommendedName>
        <fullName evidence="4">MtN3 and saliva related transmembrane protein</fullName>
    </recommendedName>
</protein>
<dbReference type="InterPro" id="IPR047662">
    <property type="entry name" value="SemiSWEET"/>
</dbReference>
<keyword evidence="3" id="KW-1185">Reference proteome</keyword>
<dbReference type="Gene3D" id="1.20.1280.290">
    <property type="match status" value="1"/>
</dbReference>
<dbReference type="EMBL" id="PRDK01000001">
    <property type="protein sequence ID" value="MBE8712109.1"/>
    <property type="molecule type" value="Genomic_DNA"/>
</dbReference>
<dbReference type="InterPro" id="IPR004316">
    <property type="entry name" value="SWEET_rpt"/>
</dbReference>
<dbReference type="GO" id="GO:0016020">
    <property type="term" value="C:membrane"/>
    <property type="evidence" value="ECO:0007669"/>
    <property type="project" value="InterPro"/>
</dbReference>
<feature type="transmembrane region" description="Helical" evidence="1">
    <location>
        <begin position="60"/>
        <end position="80"/>
    </location>
</feature>
<keyword evidence="1" id="KW-0472">Membrane</keyword>
<gene>
    <name evidence="2" type="ORF">C4F49_00245</name>
</gene>
<keyword evidence="1" id="KW-0812">Transmembrane</keyword>
<dbReference type="GO" id="GO:0051119">
    <property type="term" value="F:sugar transmembrane transporter activity"/>
    <property type="evidence" value="ECO:0007669"/>
    <property type="project" value="InterPro"/>
</dbReference>
<organism evidence="2 3">
    <name type="scientific">Sphingobacterium hungaricum</name>
    <dbReference type="NCBI Taxonomy" id="2082723"/>
    <lineage>
        <taxon>Bacteria</taxon>
        <taxon>Pseudomonadati</taxon>
        <taxon>Bacteroidota</taxon>
        <taxon>Sphingobacteriia</taxon>
        <taxon>Sphingobacteriales</taxon>
        <taxon>Sphingobacteriaceae</taxon>
        <taxon>Sphingobacterium</taxon>
    </lineage>
</organism>
<reference evidence="2" key="1">
    <citation type="submission" date="2018-02" db="EMBL/GenBank/DDBJ databases">
        <authorList>
            <person name="Vasarhelyi B.M."/>
            <person name="Deshmukh S."/>
            <person name="Balint B."/>
            <person name="Kukolya J."/>
        </authorList>
    </citation>
    <scope>NUCLEOTIDE SEQUENCE</scope>
    <source>
        <strain evidence="2">KB22</strain>
    </source>
</reference>
<sequence>METIIGTLAGIFTSISTLPQLFKVIKNKDVANISWMMVSVLLIGVSLWVVYGILKNELPIIISNAFSVVVNLILLGYYIAYRK</sequence>
<accession>A0A928YNP4</accession>
<dbReference type="Proteomes" id="UP000616201">
    <property type="component" value="Unassembled WGS sequence"/>
</dbReference>
<evidence type="ECO:0000313" key="2">
    <source>
        <dbReference type="EMBL" id="MBE8712109.1"/>
    </source>
</evidence>
<comment type="caution">
    <text evidence="2">The sequence shown here is derived from an EMBL/GenBank/DDBJ whole genome shotgun (WGS) entry which is preliminary data.</text>
</comment>
<evidence type="ECO:0000256" key="1">
    <source>
        <dbReference type="SAM" id="Phobius"/>
    </source>
</evidence>
<evidence type="ECO:0008006" key="4">
    <source>
        <dbReference type="Google" id="ProtNLM"/>
    </source>
</evidence>